<accession>A0A3B0A676</accession>
<dbReference type="OrthoDB" id="3388222at2"/>
<organism evidence="1 2">
    <name type="scientific">Micromonospora costi</name>
    <dbReference type="NCBI Taxonomy" id="1530042"/>
    <lineage>
        <taxon>Bacteria</taxon>
        <taxon>Bacillati</taxon>
        <taxon>Actinomycetota</taxon>
        <taxon>Actinomycetes</taxon>
        <taxon>Micromonosporales</taxon>
        <taxon>Micromonosporaceae</taxon>
        <taxon>Micromonospora</taxon>
    </lineage>
</organism>
<protein>
    <submittedName>
        <fullName evidence="1">Uncharacterized protein</fullName>
    </submittedName>
</protein>
<gene>
    <name evidence="1" type="ORF">D7193_15065</name>
</gene>
<keyword evidence="2" id="KW-1185">Reference proteome</keyword>
<reference evidence="1 2" key="1">
    <citation type="journal article" date="2015" name="Int. J. Syst. Evol. Microbiol.">
        <title>Micromonospora costi sp. nov., isolated from a leaf of Costus speciosus.</title>
        <authorList>
            <person name="Thawai C."/>
        </authorList>
    </citation>
    <scope>NUCLEOTIDE SEQUENCE [LARGE SCALE GENOMIC DNA]</scope>
    <source>
        <strain evidence="1 2">CS1-12</strain>
    </source>
</reference>
<dbReference type="AlphaFoldDB" id="A0A3B0A676"/>
<evidence type="ECO:0000313" key="1">
    <source>
        <dbReference type="EMBL" id="RKN55909.1"/>
    </source>
</evidence>
<comment type="caution">
    <text evidence="1">The sequence shown here is derived from an EMBL/GenBank/DDBJ whole genome shotgun (WGS) entry which is preliminary data.</text>
</comment>
<evidence type="ECO:0000313" key="2">
    <source>
        <dbReference type="Proteomes" id="UP000279968"/>
    </source>
</evidence>
<sequence>MNRAEKIHALFACDQLARALRRSLNADAEREYADQGIVPSWKAPGITASGSTSKPSVAVVDEPAFLAWVAKRYPTEVETIQRVRPAWQGQFFEGVVSRGAPACDPQGEEIPGVEWRPGGTFGSISLTASRDTKALIGQLADEIAAGTRPLELPTVAEVPQP</sequence>
<name>A0A3B0A676_9ACTN</name>
<dbReference type="EMBL" id="RBAN01000002">
    <property type="protein sequence ID" value="RKN55909.1"/>
    <property type="molecule type" value="Genomic_DNA"/>
</dbReference>
<dbReference type="Proteomes" id="UP000279968">
    <property type="component" value="Unassembled WGS sequence"/>
</dbReference>
<dbReference type="RefSeq" id="WP_120780092.1">
    <property type="nucleotide sequence ID" value="NZ_JBHLUP010000002.1"/>
</dbReference>
<proteinExistence type="predicted"/>